<dbReference type="Proteomes" id="UP000322234">
    <property type="component" value="Unassembled WGS sequence"/>
</dbReference>
<proteinExistence type="predicted"/>
<evidence type="ECO:0000256" key="1">
    <source>
        <dbReference type="ARBA" id="ARBA00022553"/>
    </source>
</evidence>
<feature type="domain" description="Tbk1/Ikki binding" evidence="3">
    <location>
        <begin position="1"/>
        <end position="31"/>
    </location>
</feature>
<organism evidence="4 5">
    <name type="scientific">Bos mutus</name>
    <name type="common">wild yak</name>
    <dbReference type="NCBI Taxonomy" id="72004"/>
    <lineage>
        <taxon>Eukaryota</taxon>
        <taxon>Metazoa</taxon>
        <taxon>Chordata</taxon>
        <taxon>Craniata</taxon>
        <taxon>Vertebrata</taxon>
        <taxon>Euteleostomi</taxon>
        <taxon>Mammalia</taxon>
        <taxon>Eutheria</taxon>
        <taxon>Laurasiatheria</taxon>
        <taxon>Artiodactyla</taxon>
        <taxon>Ruminantia</taxon>
        <taxon>Pecora</taxon>
        <taxon>Bovidae</taxon>
        <taxon>Bovinae</taxon>
        <taxon>Bos</taxon>
    </lineage>
</organism>
<sequence>MSNLHLVTQVQAELLRKLKTPAAIKKGKFSSGQGYTGDNFKLMKVVKEQCCPLVWKRLTVVSLLSWTFPTAAPGLGPPLCSTELSLLRSGRDELRSPFSRATCHHSPEAEHCHLP</sequence>
<dbReference type="InterPro" id="IPR024581">
    <property type="entry name" value="TBD"/>
</dbReference>
<dbReference type="AlphaFoldDB" id="A0A6B0RI38"/>
<accession>A0A6B0RI38</accession>
<dbReference type="Pfam" id="PF12845">
    <property type="entry name" value="TBD"/>
    <property type="match status" value="1"/>
</dbReference>
<reference evidence="4" key="1">
    <citation type="submission" date="2019-10" db="EMBL/GenBank/DDBJ databases">
        <title>The sequence and de novo assembly of the wild yak genome.</title>
        <authorList>
            <person name="Liu Y."/>
        </authorList>
    </citation>
    <scope>NUCLEOTIDE SEQUENCE [LARGE SCALE GENOMIC DNA]</scope>
    <source>
        <strain evidence="4">WY2019</strain>
    </source>
</reference>
<evidence type="ECO:0000256" key="2">
    <source>
        <dbReference type="ARBA" id="ARBA00023054"/>
    </source>
</evidence>
<name>A0A6B0RI38_9CETA</name>
<keyword evidence="1" id="KW-0597">Phosphoprotein</keyword>
<evidence type="ECO:0000313" key="4">
    <source>
        <dbReference type="EMBL" id="MXQ89042.1"/>
    </source>
</evidence>
<evidence type="ECO:0000259" key="3">
    <source>
        <dbReference type="Pfam" id="PF12845"/>
    </source>
</evidence>
<dbReference type="EMBL" id="VBQZ03000051">
    <property type="protein sequence ID" value="MXQ89042.1"/>
    <property type="molecule type" value="Genomic_DNA"/>
</dbReference>
<keyword evidence="2" id="KW-0175">Coiled coil</keyword>
<evidence type="ECO:0000313" key="5">
    <source>
        <dbReference type="Proteomes" id="UP000322234"/>
    </source>
</evidence>
<keyword evidence="5" id="KW-1185">Reference proteome</keyword>
<gene>
    <name evidence="4" type="ORF">E5288_WYG019937</name>
</gene>
<protein>
    <recommendedName>
        <fullName evidence="3">Tbk1/Ikki binding domain-containing protein</fullName>
    </recommendedName>
</protein>
<comment type="caution">
    <text evidence="4">The sequence shown here is derived from an EMBL/GenBank/DDBJ whole genome shotgun (WGS) entry which is preliminary data.</text>
</comment>